<dbReference type="Gene3D" id="3.30.70.3460">
    <property type="match status" value="2"/>
</dbReference>
<dbReference type="KEGG" id="tcm:HL41_04215"/>
<keyword evidence="1" id="KW-0456">Lyase</keyword>
<dbReference type="AlphaFoldDB" id="A0A075WUF2"/>
<evidence type="ECO:0000256" key="4">
    <source>
        <dbReference type="ARBA" id="ARBA00023471"/>
    </source>
</evidence>
<comment type="catalytic activity">
    <reaction evidence="5">
        <text>siroheme + 2 H(+) = 12,18-didecarboxysiroheme + 2 CO2</text>
        <dbReference type="Rhea" id="RHEA:19093"/>
        <dbReference type="ChEBI" id="CHEBI:15378"/>
        <dbReference type="ChEBI" id="CHEBI:16526"/>
        <dbReference type="ChEBI" id="CHEBI:60052"/>
        <dbReference type="ChEBI" id="CHEBI:140497"/>
        <dbReference type="EC" id="4.1.1.111"/>
    </reaction>
</comment>
<keyword evidence="9" id="KW-1185">Reference proteome</keyword>
<dbReference type="Proteomes" id="UP000028481">
    <property type="component" value="Chromosome"/>
</dbReference>
<dbReference type="PANTHER" id="PTHR43413">
    <property type="entry name" value="TRANSCRIPTIONAL REGULATOR, ASNC FAMILY"/>
    <property type="match status" value="1"/>
</dbReference>
<evidence type="ECO:0000256" key="1">
    <source>
        <dbReference type="ARBA" id="ARBA00023239"/>
    </source>
</evidence>
<evidence type="ECO:0000256" key="5">
    <source>
        <dbReference type="ARBA" id="ARBA00048470"/>
    </source>
</evidence>
<comment type="similarity">
    <text evidence="3">Belongs to the Ahb/Nir family.</text>
</comment>
<feature type="domain" description="Siroheme decarboxylase AsnC-like ligand binding" evidence="6">
    <location>
        <begin position="62"/>
        <end position="140"/>
    </location>
</feature>
<evidence type="ECO:0000313" key="9">
    <source>
        <dbReference type="Proteomes" id="UP000028481"/>
    </source>
</evidence>
<sequence length="326" mass="38723">MDVEKKILSVIQKDFPLENRPFLRLAEKVGLEEDFFLEKVRELQEKRIIRQVSAVFNPSFFGHRSGLFALRAKEENLIQTIEIINSHQGVSHNYLRSHDYNLWFILVVPPGKDLLTEADNLCKRCQIEDFLFLPALRVFKISTVLEVEGYENEKNEEIGFQKQTEESFSEKDVWFVKHLQEPLPLIKEPFKPIAEKLGVREEEIFSWLMEVQKQGGLRRFGALVKHDRLGYKTNVMVAWKVPQKKIESFVKEVTNKTFITHCYERKTYPFWDYNLYTMCHFKNEEEIKLIEELAQKIDITEYLMLTTLKELKKVRLKLFYDDVFTA</sequence>
<dbReference type="InterPro" id="IPR050684">
    <property type="entry name" value="HTH-Siroheme_Decarb"/>
</dbReference>
<dbReference type="Pfam" id="PF17805">
    <property type="entry name" value="AsnC_trans_reg2"/>
    <property type="match status" value="2"/>
</dbReference>
<dbReference type="eggNOG" id="COG1522">
    <property type="taxonomic scope" value="Bacteria"/>
</dbReference>
<dbReference type="PANTHER" id="PTHR43413:SF1">
    <property type="entry name" value="SIROHEME DECARBOXYLASE NIRL SUBUNIT"/>
    <property type="match status" value="1"/>
</dbReference>
<dbReference type="EMBL" id="CP008796">
    <property type="protein sequence ID" value="AIH04038.1"/>
    <property type="molecule type" value="Genomic_DNA"/>
</dbReference>
<dbReference type="HOGENOM" id="CLU_049427_0_0_0"/>
<feature type="domain" description="Siroheme decarboxylase AsnC-like ligand binding" evidence="6">
    <location>
        <begin position="228"/>
        <end position="312"/>
    </location>
</feature>
<dbReference type="EC" id="4.1.1.111" evidence="4"/>
<dbReference type="InterPro" id="IPR053953">
    <property type="entry name" value="NirdL-like_HTH"/>
</dbReference>
<accession>A0A075WUF2</accession>
<proteinExistence type="inferred from homology"/>
<protein>
    <recommendedName>
        <fullName evidence="4">siroheme decarboxylase</fullName>
        <ecNumber evidence="4">4.1.1.111</ecNumber>
    </recommendedName>
</protein>
<evidence type="ECO:0000259" key="6">
    <source>
        <dbReference type="Pfam" id="PF17805"/>
    </source>
</evidence>
<feature type="domain" description="Siroheme decarboxylase NirL-like HTH" evidence="7">
    <location>
        <begin position="177"/>
        <end position="218"/>
    </location>
</feature>
<dbReference type="OrthoDB" id="9806536at2"/>
<dbReference type="STRING" id="289377.HL41_04215"/>
<gene>
    <name evidence="8" type="ORF">HL41_04215</name>
</gene>
<name>A0A075WUF2_9BACT</name>
<dbReference type="Gene3D" id="1.10.10.10">
    <property type="entry name" value="Winged helix-like DNA-binding domain superfamily/Winged helix DNA-binding domain"/>
    <property type="match status" value="1"/>
</dbReference>
<evidence type="ECO:0000256" key="3">
    <source>
        <dbReference type="ARBA" id="ARBA00023457"/>
    </source>
</evidence>
<feature type="domain" description="Siroheme decarboxylase NirL-like HTH" evidence="7">
    <location>
        <begin position="4"/>
        <end position="50"/>
    </location>
</feature>
<dbReference type="InterPro" id="IPR036388">
    <property type="entry name" value="WH-like_DNA-bd_sf"/>
</dbReference>
<comment type="pathway">
    <text evidence="2">Porphyrin-containing compound metabolism.</text>
</comment>
<dbReference type="Pfam" id="PF22451">
    <property type="entry name" value="NirdL-like_HTH"/>
    <property type="match status" value="2"/>
</dbReference>
<evidence type="ECO:0000256" key="2">
    <source>
        <dbReference type="ARBA" id="ARBA00023444"/>
    </source>
</evidence>
<evidence type="ECO:0000259" key="7">
    <source>
        <dbReference type="Pfam" id="PF22451"/>
    </source>
</evidence>
<reference evidence="8 9" key="1">
    <citation type="journal article" date="2015" name="Genome Announc.">
        <title>Genome Sequence of a Sulfate-Reducing Thermophilic Bacterium, Thermodesulfobacterium commune DSM 2178T (Phylum Thermodesulfobacteria).</title>
        <authorList>
            <person name="Bhatnagar S."/>
            <person name="Badger J.H."/>
            <person name="Madupu R."/>
            <person name="Khouri H.M."/>
            <person name="O'Connor E.M."/>
            <person name="Robb F.T."/>
            <person name="Ward N.L."/>
            <person name="Eisen J.A."/>
        </authorList>
    </citation>
    <scope>NUCLEOTIDE SEQUENCE [LARGE SCALE GENOMIC DNA]</scope>
    <source>
        <strain evidence="8 9">DSM 2178</strain>
    </source>
</reference>
<dbReference type="RefSeq" id="WP_038060951.1">
    <property type="nucleotide sequence ID" value="NZ_CP008796.1"/>
</dbReference>
<evidence type="ECO:0000313" key="8">
    <source>
        <dbReference type="EMBL" id="AIH04038.1"/>
    </source>
</evidence>
<organism evidence="8 9">
    <name type="scientific">Thermodesulfobacterium commune DSM 2178</name>
    <dbReference type="NCBI Taxonomy" id="289377"/>
    <lineage>
        <taxon>Bacteria</taxon>
        <taxon>Pseudomonadati</taxon>
        <taxon>Thermodesulfobacteriota</taxon>
        <taxon>Thermodesulfobacteria</taxon>
        <taxon>Thermodesulfobacteriales</taxon>
        <taxon>Thermodesulfobacteriaceae</taxon>
        <taxon>Thermodesulfobacterium</taxon>
    </lineage>
</organism>
<dbReference type="PaxDb" id="289377-HL41_04215"/>
<dbReference type="InterPro" id="IPR040523">
    <property type="entry name" value="AsnC_trans_reg2"/>
</dbReference>
<dbReference type="GO" id="GO:0016829">
    <property type="term" value="F:lyase activity"/>
    <property type="evidence" value="ECO:0007669"/>
    <property type="project" value="UniProtKB-KW"/>
</dbReference>